<evidence type="ECO:0000256" key="7">
    <source>
        <dbReference type="ARBA" id="ARBA00023136"/>
    </source>
</evidence>
<dbReference type="PANTHER" id="PTHR31658:SF0">
    <property type="entry name" value="CONSERVED OLIGOMERIC GOLGI COMPLEX SUBUNIT 1"/>
    <property type="match status" value="1"/>
</dbReference>
<evidence type="ECO:0000256" key="4">
    <source>
        <dbReference type="ARBA" id="ARBA00022448"/>
    </source>
</evidence>
<feature type="region of interest" description="Disordered" evidence="9">
    <location>
        <begin position="837"/>
        <end position="893"/>
    </location>
</feature>
<protein>
    <recommendedName>
        <fullName evidence="3">Conserved oligomeric Golgi complex subunit 1</fullName>
    </recommendedName>
</protein>
<accession>A0A0M4EDD4</accession>
<keyword evidence="11" id="KW-1185">Reference proteome</keyword>
<feature type="coiled-coil region" evidence="8">
    <location>
        <begin position="373"/>
        <end position="400"/>
    </location>
</feature>
<dbReference type="OrthoDB" id="46189at2759"/>
<evidence type="ECO:0000256" key="6">
    <source>
        <dbReference type="ARBA" id="ARBA00023034"/>
    </source>
</evidence>
<keyword evidence="7" id="KW-0472">Membrane</keyword>
<evidence type="ECO:0000256" key="5">
    <source>
        <dbReference type="ARBA" id="ARBA00022927"/>
    </source>
</evidence>
<evidence type="ECO:0000256" key="1">
    <source>
        <dbReference type="ARBA" id="ARBA00004395"/>
    </source>
</evidence>
<evidence type="ECO:0000256" key="2">
    <source>
        <dbReference type="ARBA" id="ARBA00006653"/>
    </source>
</evidence>
<dbReference type="Pfam" id="PF08700">
    <property type="entry name" value="VPS51_Exo84_N"/>
    <property type="match status" value="1"/>
</dbReference>
<name>A0A0M4EDD4_DROBS</name>
<dbReference type="GO" id="GO:0017119">
    <property type="term" value="C:Golgi transport complex"/>
    <property type="evidence" value="ECO:0007669"/>
    <property type="project" value="InterPro"/>
</dbReference>
<evidence type="ECO:0000256" key="3">
    <source>
        <dbReference type="ARBA" id="ARBA00020978"/>
    </source>
</evidence>
<dbReference type="STRING" id="30019.A0A0M4EDD4"/>
<feature type="coiled-coil region" evidence="8">
    <location>
        <begin position="483"/>
        <end position="539"/>
    </location>
</feature>
<dbReference type="PANTHER" id="PTHR31658">
    <property type="entry name" value="CONSERVED OLIGOMERIC GOLGI COMPLEX SUBUNIT 1"/>
    <property type="match status" value="1"/>
</dbReference>
<evidence type="ECO:0000256" key="8">
    <source>
        <dbReference type="SAM" id="Coils"/>
    </source>
</evidence>
<reference evidence="10 11" key="1">
    <citation type="submission" date="2015-08" db="EMBL/GenBank/DDBJ databases">
        <title>Ancestral chromatin configuration constrains chromatin evolution on differentiating sex chromosomes in Drosophila.</title>
        <authorList>
            <person name="Zhou Q."/>
            <person name="Bachtrog D."/>
        </authorList>
    </citation>
    <scope>NUCLEOTIDE SEQUENCE [LARGE SCALE GENOMIC DNA]</scope>
    <source>
        <tissue evidence="10">Whole larvae</tissue>
    </source>
</reference>
<evidence type="ECO:0000256" key="9">
    <source>
        <dbReference type="SAM" id="MobiDB-lite"/>
    </source>
</evidence>
<keyword evidence="6" id="KW-0333">Golgi apparatus</keyword>
<dbReference type="AlphaFoldDB" id="A0A0M4EDD4"/>
<dbReference type="OMA" id="DNPRRQT"/>
<keyword evidence="5" id="KW-0653">Protein transport</keyword>
<comment type="subcellular location">
    <subcellularLocation>
        <location evidence="1">Golgi apparatus membrane</location>
        <topology evidence="1">Peripheral membrane protein</topology>
    </subcellularLocation>
</comment>
<keyword evidence="4" id="KW-0813">Transport</keyword>
<proteinExistence type="inferred from homology"/>
<dbReference type="Proteomes" id="UP000494163">
    <property type="component" value="Chromosome 3R"/>
</dbReference>
<sequence>MSANLLELNVDTLFEQHSVSEIDAVQKKIQMVVENKREELRTMVGERYRDLLKAADTIAAMQSSAGTLIEQVHCIQSNCRSLNEQQLLGFKTTPVACEADILLQQRTASKQLNNYYSTMVQIKLLTSLPELIWTHIDQEQFYAATELFIFSRHISTGLQLDAKNALMQRLPVAHKQWEILRPFHLTIKHAVLNVLEREQLSAEVAVDCMQSLLLLEKCDLHHVLQTFLQLRATAFVRCLQSQSSDAEAKKSRRVKERILASLHILNGTIELMDKCLLSNGLLFERIEQCSAATTPPSISRMDISERQLAHLLPDIIANYRPQFDKPQLAAQQISDALLAWLRKIDTLAAKELEQIFSLVSSMQTIQDIKSAAAATAQSSYAELEQQLQLKSTQLNFYKHKYVPLINARVREIIRSSWAAAMQHTYELVVQLVQSSHSQEPAPLQIWREQNEDLPLSLAAALSEQPKRLANRTKGYSTATIELCAEFDKQLAQIVQELNVLLQEQSTRAEHKLALINFLRETAQQQMMDYVSKLKTLQLQERQALLQALRCTLALIELCPSLKLCFCQPSSWRQWAGNLTAAGAEHWQRLCALIEEEMLRLWLLIVDDVLSTHNCDDKLPKGITHNMVLQDFALWHTQTLEQQDEEQQQSVQSSIRIPSQPRLSLQTYLHQLIQALNVAVPQTLPSKVLHAFNQKLLTQLLAHYELLAAADCTKSSQNIALQLYFDLKFLERVFSVTREERQLYEQFHALQRRLRDFIDPFDFELFAEHINQHVARSAARLHGELGVLTAMPANLPGGVANATLAHEADPNVLCLSSSGSTSLWFPLLPIVTAQSTPLHSERKSLTTASEKAMTPTRKAPTTRKTESSSSSSNSSSKSKSSAASFFGMSQEWFR</sequence>
<feature type="compositionally biased region" description="Low complexity" evidence="9">
    <location>
        <begin position="866"/>
        <end position="883"/>
    </location>
</feature>
<dbReference type="EMBL" id="CP012526">
    <property type="protein sequence ID" value="ALC45791.1"/>
    <property type="molecule type" value="Genomic_DNA"/>
</dbReference>
<keyword evidence="8" id="KW-0175">Coiled coil</keyword>
<organism evidence="10 11">
    <name type="scientific">Drosophila busckii</name>
    <name type="common">Fruit fly</name>
    <dbReference type="NCBI Taxonomy" id="30019"/>
    <lineage>
        <taxon>Eukaryota</taxon>
        <taxon>Metazoa</taxon>
        <taxon>Ecdysozoa</taxon>
        <taxon>Arthropoda</taxon>
        <taxon>Hexapoda</taxon>
        <taxon>Insecta</taxon>
        <taxon>Pterygota</taxon>
        <taxon>Neoptera</taxon>
        <taxon>Endopterygota</taxon>
        <taxon>Diptera</taxon>
        <taxon>Brachycera</taxon>
        <taxon>Muscomorpha</taxon>
        <taxon>Ephydroidea</taxon>
        <taxon>Drosophilidae</taxon>
        <taxon>Drosophila</taxon>
    </lineage>
</organism>
<dbReference type="GO" id="GO:0006891">
    <property type="term" value="P:intra-Golgi vesicle-mediated transport"/>
    <property type="evidence" value="ECO:0007669"/>
    <property type="project" value="InterPro"/>
</dbReference>
<dbReference type="InterPro" id="IPR033370">
    <property type="entry name" value="COG1"/>
</dbReference>
<comment type="similarity">
    <text evidence="2">Belongs to the COG1 family.</text>
</comment>
<dbReference type="GO" id="GO:0000139">
    <property type="term" value="C:Golgi membrane"/>
    <property type="evidence" value="ECO:0007669"/>
    <property type="project" value="UniProtKB-SubCell"/>
</dbReference>
<evidence type="ECO:0000313" key="10">
    <source>
        <dbReference type="EMBL" id="ALC45791.1"/>
    </source>
</evidence>
<gene>
    <name evidence="10" type="ORF">Dbus_chr3Rg541</name>
</gene>
<evidence type="ECO:0000313" key="11">
    <source>
        <dbReference type="Proteomes" id="UP000494163"/>
    </source>
</evidence>
<dbReference type="GO" id="GO:0015031">
    <property type="term" value="P:protein transport"/>
    <property type="evidence" value="ECO:0007669"/>
    <property type="project" value="UniProtKB-KW"/>
</dbReference>